<dbReference type="EMBL" id="FOEC01000009">
    <property type="protein sequence ID" value="SEO87956.1"/>
    <property type="molecule type" value="Genomic_DNA"/>
</dbReference>
<dbReference type="Gene3D" id="1.10.357.10">
    <property type="entry name" value="Tetracycline Repressor, domain 2"/>
    <property type="match status" value="1"/>
</dbReference>
<feature type="domain" description="HTH tetR-type" evidence="3">
    <location>
        <begin position="3"/>
        <end position="63"/>
    </location>
</feature>
<dbReference type="AlphaFoldDB" id="A0A172RYA3"/>
<evidence type="ECO:0000313" key="4">
    <source>
        <dbReference type="EMBL" id="SEO87956.1"/>
    </source>
</evidence>
<dbReference type="PROSITE" id="PS50977">
    <property type="entry name" value="HTH_TETR_2"/>
    <property type="match status" value="1"/>
</dbReference>
<gene>
    <name evidence="4" type="ORF">SAMN02910314_01481</name>
</gene>
<dbReference type="InterPro" id="IPR009057">
    <property type="entry name" value="Homeodomain-like_sf"/>
</dbReference>
<dbReference type="Proteomes" id="UP000182975">
    <property type="component" value="Unassembled WGS sequence"/>
</dbReference>
<evidence type="ECO:0000259" key="3">
    <source>
        <dbReference type="PROSITE" id="PS50977"/>
    </source>
</evidence>
<sequence>MDNDAKHHIVAAYQQLVEEGGSQAISVTQVACRAGVSRATFYYHFKDIYDLVEFREREYVDAVFRSLPEDGNAWSNMVDVIIDLYETDTLHVFGDYAHLDRDILRKMNSHFIYDILKRCFEHDFGVCDVQDEEVEFFLVTLTYALIGIVESVLDHAIDAQPREYFKKFDKYMVVPFRERMAARFSPVA</sequence>
<reference evidence="5" key="1">
    <citation type="submission" date="2016-10" db="EMBL/GenBank/DDBJ databases">
        <authorList>
            <person name="Varghese N."/>
        </authorList>
    </citation>
    <scope>NUCLEOTIDE SEQUENCE [LARGE SCALE GENOMIC DNA]</scope>
    <source>
        <strain evidence="5">DSM 21843</strain>
    </source>
</reference>
<feature type="DNA-binding region" description="H-T-H motif" evidence="2">
    <location>
        <begin position="26"/>
        <end position="45"/>
    </location>
</feature>
<keyword evidence="1 2" id="KW-0238">DNA-binding</keyword>
<dbReference type="SUPFAM" id="SSF46689">
    <property type="entry name" value="Homeodomain-like"/>
    <property type="match status" value="1"/>
</dbReference>
<keyword evidence="5" id="KW-1185">Reference proteome</keyword>
<dbReference type="GO" id="GO:0003677">
    <property type="term" value="F:DNA binding"/>
    <property type="evidence" value="ECO:0007669"/>
    <property type="project" value="UniProtKB-UniRule"/>
</dbReference>
<evidence type="ECO:0000313" key="5">
    <source>
        <dbReference type="Proteomes" id="UP000182975"/>
    </source>
</evidence>
<dbReference type="Pfam" id="PF00440">
    <property type="entry name" value="TetR_N"/>
    <property type="match status" value="1"/>
</dbReference>
<protein>
    <submittedName>
        <fullName evidence="4">Transcriptional regulator, TetR family</fullName>
    </submittedName>
</protein>
<dbReference type="PATRIC" id="fig|79604.3.peg.1175"/>
<accession>A0A172RYA3</accession>
<name>A0A172RYA3_9ACTN</name>
<evidence type="ECO:0000256" key="2">
    <source>
        <dbReference type="PROSITE-ProRule" id="PRU00335"/>
    </source>
</evidence>
<proteinExistence type="predicted"/>
<evidence type="ECO:0000256" key="1">
    <source>
        <dbReference type="ARBA" id="ARBA00023125"/>
    </source>
</evidence>
<dbReference type="RefSeq" id="WP_066662544.1">
    <property type="nucleotide sequence ID" value="NZ_CP011402.1"/>
</dbReference>
<organism evidence="4 5">
    <name type="scientific">Denitrobacterium detoxificans</name>
    <dbReference type="NCBI Taxonomy" id="79604"/>
    <lineage>
        <taxon>Bacteria</taxon>
        <taxon>Bacillati</taxon>
        <taxon>Actinomycetota</taxon>
        <taxon>Coriobacteriia</taxon>
        <taxon>Eggerthellales</taxon>
        <taxon>Eggerthellaceae</taxon>
        <taxon>Denitrobacterium</taxon>
    </lineage>
</organism>
<dbReference type="PRINTS" id="PR00455">
    <property type="entry name" value="HTHTETR"/>
</dbReference>
<dbReference type="KEGG" id="ddt:AAY81_05825"/>
<dbReference type="InterPro" id="IPR001647">
    <property type="entry name" value="HTH_TetR"/>
</dbReference>